<feature type="compositionally biased region" description="Polar residues" evidence="1">
    <location>
        <begin position="228"/>
        <end position="261"/>
    </location>
</feature>
<feature type="compositionally biased region" description="Basic and acidic residues" evidence="1">
    <location>
        <begin position="90"/>
        <end position="109"/>
    </location>
</feature>
<evidence type="ECO:0000313" key="5">
    <source>
        <dbReference type="Proteomes" id="UP000184267"/>
    </source>
</evidence>
<feature type="compositionally biased region" description="Basic and acidic residues" evidence="1">
    <location>
        <begin position="317"/>
        <end position="333"/>
    </location>
</feature>
<proteinExistence type="predicted"/>
<dbReference type="AlphaFoldDB" id="A0A1M2VKP6"/>
<dbReference type="Proteomes" id="UP000184267">
    <property type="component" value="Unassembled WGS sequence"/>
</dbReference>
<feature type="region of interest" description="Disordered" evidence="1">
    <location>
        <begin position="145"/>
        <end position="185"/>
    </location>
</feature>
<organism evidence="2 5">
    <name type="scientific">Trametes pubescens</name>
    <name type="common">White-rot fungus</name>
    <dbReference type="NCBI Taxonomy" id="154538"/>
    <lineage>
        <taxon>Eukaryota</taxon>
        <taxon>Fungi</taxon>
        <taxon>Dikarya</taxon>
        <taxon>Basidiomycota</taxon>
        <taxon>Agaricomycotina</taxon>
        <taxon>Agaricomycetes</taxon>
        <taxon>Polyporales</taxon>
        <taxon>Polyporaceae</taxon>
        <taxon>Trametes</taxon>
    </lineage>
</organism>
<reference evidence="2 5" key="1">
    <citation type="submission" date="2016-10" db="EMBL/GenBank/DDBJ databases">
        <title>Genome sequence of the basidiomycete white-rot fungus Trametes pubescens.</title>
        <authorList>
            <person name="Makela M.R."/>
            <person name="Granchi Z."/>
            <person name="Peng M."/>
            <person name="De Vries R.P."/>
            <person name="Grigoriev I."/>
            <person name="Riley R."/>
            <person name="Hilden K."/>
        </authorList>
    </citation>
    <scope>NUCLEOTIDE SEQUENCE [LARGE SCALE GENOMIC DNA]</scope>
    <source>
        <strain evidence="2 5">FBCC735</strain>
    </source>
</reference>
<accession>A0A1M2VKP6</accession>
<comment type="caution">
    <text evidence="2">The sequence shown here is derived from an EMBL/GenBank/DDBJ whole genome shotgun (WGS) entry which is preliminary data.</text>
</comment>
<feature type="compositionally biased region" description="Polar residues" evidence="1">
    <location>
        <begin position="279"/>
        <end position="302"/>
    </location>
</feature>
<evidence type="ECO:0000313" key="2">
    <source>
        <dbReference type="EMBL" id="OJT08175.1"/>
    </source>
</evidence>
<gene>
    <name evidence="4" type="ORF">TRAPUB_11845</name>
    <name evidence="3" type="ORF">TRAPUB_13406</name>
    <name evidence="2" type="ORF">TRAPUB_937</name>
</gene>
<keyword evidence="5" id="KW-1185">Reference proteome</keyword>
<evidence type="ECO:0000313" key="3">
    <source>
        <dbReference type="EMBL" id="OJT10116.1"/>
    </source>
</evidence>
<dbReference type="EMBL" id="MNAD01000603">
    <property type="protein sequence ID" value="OJT11639.1"/>
    <property type="molecule type" value="Genomic_DNA"/>
</dbReference>
<dbReference type="EMBL" id="MNAD01000819">
    <property type="protein sequence ID" value="OJT10116.1"/>
    <property type="molecule type" value="Genomic_DNA"/>
</dbReference>
<dbReference type="EMBL" id="MNAD01001078">
    <property type="protein sequence ID" value="OJT08175.1"/>
    <property type="molecule type" value="Genomic_DNA"/>
</dbReference>
<evidence type="ECO:0000313" key="4">
    <source>
        <dbReference type="EMBL" id="OJT11639.1"/>
    </source>
</evidence>
<sequence>MSRTYSASHSSQAAIQSPDPSQSRHLTAHGRTKPTAQETARGTEQLRGKVEARGRKHVHGGENEHATEYVRHRKGGRTREIAEGGQGVQAREDVPVPAKEGARAREGARAKVANEPLPMAAGHHPPSPPTSTTARLNSTYIRSGLLPQARDHTRSVSIMSRPPPTSLPAPPAPASTTRPYSTRRDAEELAQNRAYASIARPATASSTQRLRLSASPRSTVPTRPISLASHTRAVTNTRAPSPTHAVSSHARQTRATGQPTSKFAPASVRTSHPYPPQPRTATLSHRGRLSNQSHSTAPRPSGSSAALAAHHAPTRSSTHDVHPSLQTFRDREPSSATPHVVQSPARFPGHPNVSLTKARRPADLILPAVSPPSPVRMTSVCPSVDDHSGAARQFDQPDIEGSAGARQGKRYSYTSLDIPPQSPSFADALTFASARCWRMIKALFCC</sequence>
<feature type="compositionally biased region" description="Low complexity" evidence="1">
    <location>
        <begin position="1"/>
        <end position="17"/>
    </location>
</feature>
<feature type="region of interest" description="Disordered" evidence="1">
    <location>
        <begin position="382"/>
        <end position="406"/>
    </location>
</feature>
<feature type="compositionally biased region" description="Basic and acidic residues" evidence="1">
    <location>
        <begin position="44"/>
        <end position="70"/>
    </location>
</feature>
<feature type="region of interest" description="Disordered" evidence="1">
    <location>
        <begin position="198"/>
        <end position="356"/>
    </location>
</feature>
<evidence type="ECO:0000256" key="1">
    <source>
        <dbReference type="SAM" id="MobiDB-lite"/>
    </source>
</evidence>
<protein>
    <submittedName>
        <fullName evidence="2">Uncharacterized protein</fullName>
    </submittedName>
</protein>
<feature type="compositionally biased region" description="Polar residues" evidence="1">
    <location>
        <begin position="203"/>
        <end position="221"/>
    </location>
</feature>
<name>A0A1M2VKP6_TRAPU</name>
<feature type="region of interest" description="Disordered" evidence="1">
    <location>
        <begin position="1"/>
        <end position="109"/>
    </location>
</feature>
<feature type="compositionally biased region" description="Pro residues" evidence="1">
    <location>
        <begin position="161"/>
        <end position="173"/>
    </location>
</feature>